<dbReference type="GeneID" id="25409431"/>
<evidence type="ECO:0000256" key="1">
    <source>
        <dbReference type="SAM" id="MobiDB-lite"/>
    </source>
</evidence>
<proteinExistence type="predicted"/>
<evidence type="ECO:0000313" key="2">
    <source>
        <dbReference type="EMBL" id="KEQ75794.1"/>
    </source>
</evidence>
<dbReference type="HOGENOM" id="CLU_495177_0_0_1"/>
<protein>
    <submittedName>
        <fullName evidence="2">Uncharacterized protein</fullName>
    </submittedName>
</protein>
<feature type="compositionally biased region" description="Gly residues" evidence="1">
    <location>
        <begin position="90"/>
        <end position="99"/>
    </location>
</feature>
<organism evidence="2 3">
    <name type="scientific">Aureobasidium namibiae CBS 147.97</name>
    <dbReference type="NCBI Taxonomy" id="1043004"/>
    <lineage>
        <taxon>Eukaryota</taxon>
        <taxon>Fungi</taxon>
        <taxon>Dikarya</taxon>
        <taxon>Ascomycota</taxon>
        <taxon>Pezizomycotina</taxon>
        <taxon>Dothideomycetes</taxon>
        <taxon>Dothideomycetidae</taxon>
        <taxon>Dothideales</taxon>
        <taxon>Saccotheciaceae</taxon>
        <taxon>Aureobasidium</taxon>
    </lineage>
</organism>
<name>A0A074WW87_9PEZI</name>
<feature type="region of interest" description="Disordered" evidence="1">
    <location>
        <begin position="484"/>
        <end position="550"/>
    </location>
</feature>
<dbReference type="OrthoDB" id="5244622at2759"/>
<feature type="compositionally biased region" description="Acidic residues" evidence="1">
    <location>
        <begin position="109"/>
        <end position="119"/>
    </location>
</feature>
<gene>
    <name evidence="2" type="ORF">M436DRAFT_40720</name>
</gene>
<sequence>MANTARDTHMADTMEMIRRLATLETELRIEREQHALAQQCITHMAQQLARRDQRSATPAFRETIEHRGRRLERFDRDVGSRTRPETGQHAGPGGNGGREQTGKQKVQEDDLITCDDEDMPVNSVHSPSLVPCKTRPTPIGPGSEQTFRAKCLAFLKQNDAKHEVANTGKEKEGTLLTFENSGDICSENMLPSNGSVAQPSQDFGEQVAKTPDFLTLKSLSHRYKNQTPTGPSLNASRWAALGKRVIKPEVEENLMQFTEDDEISEETVVEERKESLTEEQLEEAKQKRAAELRQNQALVMFDPAPSEDTLRTVLVTDIPKNKSETDVMRMVSGGMVVKVQSMKTGLMNIAPTINSKTMMITFLQAKDAREFVRSVKDRVEPKFSILKTPTYPVNGYLADDMMYNGITRCLAIHGLHENVSLKDLCETTCPRGLKYGNVLDAYRDKQGVCHLEFTSVSAAMNSRWELMNNLFRRLTKVVHEADPCDRKIPGTAEQGTKEETGAEDSEGEIEESGDGGETDNETQAGAVSESESPTGEKDADGWPIGGLDYD</sequence>
<dbReference type="AlphaFoldDB" id="A0A074WW87"/>
<reference evidence="2 3" key="1">
    <citation type="journal article" date="2014" name="BMC Genomics">
        <title>Genome sequencing of four Aureobasidium pullulans varieties: biotechnological potential, stress tolerance, and description of new species.</title>
        <authorList>
            <person name="Gostin Ar C."/>
            <person name="Ohm R.A."/>
            <person name="Kogej T."/>
            <person name="Sonjak S."/>
            <person name="Turk M."/>
            <person name="Zajc J."/>
            <person name="Zalar P."/>
            <person name="Grube M."/>
            <person name="Sun H."/>
            <person name="Han J."/>
            <person name="Sharma A."/>
            <person name="Chiniquy J."/>
            <person name="Ngan C.Y."/>
            <person name="Lipzen A."/>
            <person name="Barry K."/>
            <person name="Grigoriev I.V."/>
            <person name="Gunde-Cimerman N."/>
        </authorList>
    </citation>
    <scope>NUCLEOTIDE SEQUENCE [LARGE SCALE GENOMIC DNA]</scope>
    <source>
        <strain evidence="2 3">CBS 147.97</strain>
    </source>
</reference>
<feature type="compositionally biased region" description="Basic and acidic residues" evidence="1">
    <location>
        <begin position="65"/>
        <end position="86"/>
    </location>
</feature>
<feature type="compositionally biased region" description="Acidic residues" evidence="1">
    <location>
        <begin position="501"/>
        <end position="520"/>
    </location>
</feature>
<feature type="region of interest" description="Disordered" evidence="1">
    <location>
        <begin position="65"/>
        <end position="136"/>
    </location>
</feature>
<accession>A0A074WW87</accession>
<keyword evidence="3" id="KW-1185">Reference proteome</keyword>
<dbReference type="EMBL" id="KL584704">
    <property type="protein sequence ID" value="KEQ75794.1"/>
    <property type="molecule type" value="Genomic_DNA"/>
</dbReference>
<dbReference type="RefSeq" id="XP_013430236.1">
    <property type="nucleotide sequence ID" value="XM_013574782.1"/>
</dbReference>
<dbReference type="Proteomes" id="UP000027730">
    <property type="component" value="Unassembled WGS sequence"/>
</dbReference>
<feature type="compositionally biased region" description="Polar residues" evidence="1">
    <location>
        <begin position="521"/>
        <end position="533"/>
    </location>
</feature>
<evidence type="ECO:0000313" key="3">
    <source>
        <dbReference type="Proteomes" id="UP000027730"/>
    </source>
</evidence>